<dbReference type="GO" id="GO:0009055">
    <property type="term" value="F:electron transfer activity"/>
    <property type="evidence" value="ECO:0007669"/>
    <property type="project" value="InterPro"/>
</dbReference>
<keyword evidence="4 19" id="KW-0813">Transport</keyword>
<evidence type="ECO:0000256" key="14">
    <source>
        <dbReference type="ARBA" id="ARBA00022989"/>
    </source>
</evidence>
<keyword evidence="14 22" id="KW-1133">Transmembrane helix</keyword>
<dbReference type="InterPro" id="IPR009056">
    <property type="entry name" value="Cyt_c-like_dom"/>
</dbReference>
<dbReference type="NCBIfam" id="TIGR00782">
    <property type="entry name" value="ccoP"/>
    <property type="match status" value="1"/>
</dbReference>
<dbReference type="PANTHER" id="PTHR33751:SF1">
    <property type="entry name" value="CBB3-TYPE CYTOCHROME C OXIDASE SUBUNIT FIXP"/>
    <property type="match status" value="1"/>
</dbReference>
<protein>
    <recommendedName>
        <fullName evidence="19">Cbb3-type cytochrome c oxidase subunit</fullName>
    </recommendedName>
</protein>
<keyword evidence="5 19" id="KW-1003">Cell membrane</keyword>
<dbReference type="InterPro" id="IPR036909">
    <property type="entry name" value="Cyt_c-like_dom_sf"/>
</dbReference>
<evidence type="ECO:0000256" key="17">
    <source>
        <dbReference type="ARBA" id="ARBA00023065"/>
    </source>
</evidence>
<dbReference type="GO" id="GO:0020037">
    <property type="term" value="F:heme binding"/>
    <property type="evidence" value="ECO:0007669"/>
    <property type="project" value="InterPro"/>
</dbReference>
<feature type="binding site" description="axial binding residue" evidence="20">
    <location>
        <position position="233"/>
    </location>
    <ligand>
        <name>heme c</name>
        <dbReference type="ChEBI" id="CHEBI:61717"/>
        <label>2</label>
    </ligand>
    <ligandPart>
        <name>Fe</name>
        <dbReference type="ChEBI" id="CHEBI:18248"/>
    </ligandPart>
</feature>
<organism evidence="24 25">
    <name type="scientific">Gammaproteobacteria bacterium LSUCC0057</name>
    <dbReference type="NCBI Taxonomy" id="2559237"/>
    <lineage>
        <taxon>Bacteria</taxon>
        <taxon>Pseudomonadati</taxon>
        <taxon>Pseudomonadota</taxon>
        <taxon>Gammaproteobacteria</taxon>
        <taxon>Cellvibrionales</taxon>
        <taxon>Porticoccaceae</taxon>
        <taxon>SAR92 clade</taxon>
    </lineage>
</organism>
<dbReference type="Gene3D" id="6.10.280.130">
    <property type="match status" value="1"/>
</dbReference>
<evidence type="ECO:0000256" key="18">
    <source>
        <dbReference type="ARBA" id="ARBA00023136"/>
    </source>
</evidence>
<keyword evidence="16 19" id="KW-0408">Iron</keyword>
<dbReference type="PROSITE" id="PS51007">
    <property type="entry name" value="CYTC"/>
    <property type="match status" value="2"/>
</dbReference>
<evidence type="ECO:0000256" key="11">
    <source>
        <dbReference type="ARBA" id="ARBA00022737"/>
    </source>
</evidence>
<dbReference type="GO" id="GO:0006119">
    <property type="term" value="P:oxidative phosphorylation"/>
    <property type="evidence" value="ECO:0007669"/>
    <property type="project" value="UniProtKB-UniPathway"/>
</dbReference>
<dbReference type="OrthoDB" id="9811281at2"/>
<dbReference type="EMBL" id="SPIA01000002">
    <property type="protein sequence ID" value="TFH67657.1"/>
    <property type="molecule type" value="Genomic_DNA"/>
</dbReference>
<keyword evidence="9 22" id="KW-0812">Transmembrane</keyword>
<keyword evidence="12 19" id="KW-0375">Hydrogen ion transport</keyword>
<keyword evidence="15 19" id="KW-0560">Oxidoreductase</keyword>
<evidence type="ECO:0000313" key="24">
    <source>
        <dbReference type="EMBL" id="TFH67657.1"/>
    </source>
</evidence>
<dbReference type="UniPathway" id="UPA00705"/>
<evidence type="ECO:0000256" key="3">
    <source>
        <dbReference type="ARBA" id="ARBA00006113"/>
    </source>
</evidence>
<comment type="caution">
    <text evidence="24">The sequence shown here is derived from an EMBL/GenBank/DDBJ whole genome shotgun (WGS) entry which is preliminary data.</text>
</comment>
<evidence type="ECO:0000256" key="9">
    <source>
        <dbReference type="ARBA" id="ARBA00022692"/>
    </source>
</evidence>
<evidence type="ECO:0000256" key="2">
    <source>
        <dbReference type="ARBA" id="ARBA00004673"/>
    </source>
</evidence>
<feature type="binding site" description="covalent" evidence="21">
    <location>
        <position position="229"/>
    </location>
    <ligand>
        <name>heme c</name>
        <dbReference type="ChEBI" id="CHEBI:61717"/>
        <label>2</label>
    </ligand>
</feature>
<keyword evidence="10 19" id="KW-0479">Metal-binding</keyword>
<evidence type="ECO:0000256" key="1">
    <source>
        <dbReference type="ARBA" id="ARBA00004533"/>
    </source>
</evidence>
<feature type="binding site" description="covalent" evidence="21">
    <location>
        <position position="232"/>
    </location>
    <ligand>
        <name>heme c</name>
        <dbReference type="ChEBI" id="CHEBI:61717"/>
        <label>2</label>
    </ligand>
</feature>
<dbReference type="InterPro" id="IPR008168">
    <property type="entry name" value="Cyt_C_IC"/>
</dbReference>
<comment type="similarity">
    <text evidence="3 19">Belongs to the CcoP / FixP family.</text>
</comment>
<evidence type="ECO:0000256" key="21">
    <source>
        <dbReference type="PIRSR" id="PIRSR000006-2"/>
    </source>
</evidence>
<evidence type="ECO:0000259" key="23">
    <source>
        <dbReference type="PROSITE" id="PS51007"/>
    </source>
</evidence>
<feature type="binding site" description="axial binding residue" evidence="20">
    <location>
        <position position="186"/>
    </location>
    <ligand>
        <name>heme c</name>
        <dbReference type="ChEBI" id="CHEBI:61717"/>
        <label>2</label>
    </ligand>
    <ligandPart>
        <name>Fe</name>
        <dbReference type="ChEBI" id="CHEBI:18248"/>
    </ligandPart>
</feature>
<evidence type="ECO:0000256" key="19">
    <source>
        <dbReference type="PIRNR" id="PIRNR000006"/>
    </source>
</evidence>
<evidence type="ECO:0000256" key="12">
    <source>
        <dbReference type="ARBA" id="ARBA00022781"/>
    </source>
</evidence>
<evidence type="ECO:0000256" key="4">
    <source>
        <dbReference type="ARBA" id="ARBA00022448"/>
    </source>
</evidence>
<evidence type="ECO:0000256" key="8">
    <source>
        <dbReference type="ARBA" id="ARBA00022660"/>
    </source>
</evidence>
<evidence type="ECO:0000256" key="5">
    <source>
        <dbReference type="ARBA" id="ARBA00022475"/>
    </source>
</evidence>
<feature type="transmembrane region" description="Helical" evidence="22">
    <location>
        <begin position="7"/>
        <end position="25"/>
    </location>
</feature>
<evidence type="ECO:0000256" key="6">
    <source>
        <dbReference type="ARBA" id="ARBA00022519"/>
    </source>
</evidence>
<dbReference type="SUPFAM" id="SSF46626">
    <property type="entry name" value="Cytochrome c"/>
    <property type="match status" value="2"/>
</dbReference>
<name>A0A4Y8UIM2_9GAMM</name>
<accession>A0A4Y8UIM2</accession>
<gene>
    <name evidence="24" type="primary">ccoP</name>
    <name evidence="24" type="ORF">E3W66_05215</name>
</gene>
<dbReference type="Pfam" id="PF14715">
    <property type="entry name" value="FixP_N"/>
    <property type="match status" value="1"/>
</dbReference>
<keyword evidence="7 19" id="KW-0349">Heme</keyword>
<keyword evidence="11" id="KW-0677">Repeat</keyword>
<evidence type="ECO:0000256" key="13">
    <source>
        <dbReference type="ARBA" id="ARBA00022982"/>
    </source>
</evidence>
<evidence type="ECO:0000256" key="22">
    <source>
        <dbReference type="SAM" id="Phobius"/>
    </source>
</evidence>
<evidence type="ECO:0000256" key="20">
    <source>
        <dbReference type="PIRSR" id="PIRSR000006-1"/>
    </source>
</evidence>
<dbReference type="InterPro" id="IPR038414">
    <property type="entry name" value="CcoP_N_sf"/>
</dbReference>
<keyword evidence="17 19" id="KW-0406">Ion transport</keyword>
<feature type="binding site" description="covalent" evidence="21">
    <location>
        <position position="143"/>
    </location>
    <ligand>
        <name>heme c</name>
        <dbReference type="ChEBI" id="CHEBI:61717"/>
        <label>1</label>
    </ligand>
</feature>
<dbReference type="Gene3D" id="1.10.760.10">
    <property type="entry name" value="Cytochrome c-like domain"/>
    <property type="match status" value="2"/>
</dbReference>
<feature type="binding site" description="covalent" evidence="21">
    <location>
        <position position="146"/>
    </location>
    <ligand>
        <name>heme c</name>
        <dbReference type="ChEBI" id="CHEBI:61717"/>
        <label>1</label>
    </ligand>
</feature>
<feature type="domain" description="Cytochrome c" evidence="23">
    <location>
        <begin position="216"/>
        <end position="301"/>
    </location>
</feature>
<dbReference type="InterPro" id="IPR050597">
    <property type="entry name" value="Cytochrome_c_Oxidase_Subunit"/>
</dbReference>
<feature type="binding site" description="axial binding residue" evidence="20">
    <location>
        <position position="147"/>
    </location>
    <ligand>
        <name>heme c</name>
        <dbReference type="ChEBI" id="CHEBI:61717"/>
        <label>1</label>
    </ligand>
    <ligandPart>
        <name>Fe</name>
        <dbReference type="ChEBI" id="CHEBI:18248"/>
    </ligandPart>
</feature>
<proteinExistence type="inferred from homology"/>
<dbReference type="Proteomes" id="UP000298133">
    <property type="component" value="Unassembled WGS sequence"/>
</dbReference>
<comment type="pathway">
    <text evidence="2 19">Energy metabolism; oxidative phosphorylation.</text>
</comment>
<dbReference type="GO" id="GO:0005506">
    <property type="term" value="F:iron ion binding"/>
    <property type="evidence" value="ECO:0007669"/>
    <property type="project" value="InterPro"/>
</dbReference>
<evidence type="ECO:0000313" key="25">
    <source>
        <dbReference type="Proteomes" id="UP000298133"/>
    </source>
</evidence>
<evidence type="ECO:0000256" key="15">
    <source>
        <dbReference type="ARBA" id="ARBA00023002"/>
    </source>
</evidence>
<comment type="function">
    <text evidence="19">C-type cytochrome. Part of the cbb3-type cytochrome c oxidase complex.</text>
</comment>
<dbReference type="PIRSF" id="PIRSF000006">
    <property type="entry name" value="Cbb3-Cox_fixP"/>
    <property type="match status" value="1"/>
</dbReference>
<feature type="transmembrane region" description="Helical" evidence="22">
    <location>
        <begin position="62"/>
        <end position="81"/>
    </location>
</feature>
<keyword evidence="6 19" id="KW-0997">Cell inner membrane</keyword>
<dbReference type="Pfam" id="PF13442">
    <property type="entry name" value="Cytochrome_CBB3"/>
    <property type="match status" value="2"/>
</dbReference>
<reference evidence="24 25" key="1">
    <citation type="submission" date="2019-03" db="EMBL/GenBank/DDBJ databases">
        <title>Draft genome of Gammaproteobacteria bacterium LSUCC0057, a member of the SAR92 clade.</title>
        <authorList>
            <person name="Lanclos V.C."/>
            <person name="Doiron C."/>
            <person name="Henson M.W."/>
            <person name="Thrash J.C."/>
        </authorList>
    </citation>
    <scope>NUCLEOTIDE SEQUENCE [LARGE SCALE GENOMIC DNA]</scope>
    <source>
        <strain evidence="24 25">LSUCC0057</strain>
    </source>
</reference>
<feature type="domain" description="Cytochrome c" evidence="23">
    <location>
        <begin position="130"/>
        <end position="209"/>
    </location>
</feature>
<keyword evidence="18 19" id="KW-0472">Membrane</keyword>
<dbReference type="InterPro" id="IPR004678">
    <property type="entry name" value="Cyt_c_oxidase_cbb3_su3"/>
</dbReference>
<dbReference type="PRINTS" id="PR00605">
    <property type="entry name" value="CYTCHROMECIC"/>
</dbReference>
<feature type="binding site" description="axial binding residue" evidence="20">
    <location>
        <position position="278"/>
    </location>
    <ligand>
        <name>heme c</name>
        <dbReference type="ChEBI" id="CHEBI:61717"/>
        <label>1</label>
    </ligand>
    <ligandPart>
        <name>Fe</name>
        <dbReference type="ChEBI" id="CHEBI:18248"/>
    </ligandPart>
</feature>
<comment type="subcellular location">
    <subcellularLocation>
        <location evidence="1 19">Cell inner membrane</location>
    </subcellularLocation>
</comment>
<keyword evidence="13 19" id="KW-0249">Electron transport</keyword>
<dbReference type="GO" id="GO:1902600">
    <property type="term" value="P:proton transmembrane transport"/>
    <property type="evidence" value="ECO:0007669"/>
    <property type="project" value="UniProtKB-KW"/>
</dbReference>
<sequence length="306" mass="32981">MSTFWSWWIIVITVVTLLGSLWLLVANRKTTISGQPGTDGEAPTTGHSYDGIEEYDNPLPAWWFWKFVGTVVFAAVYLALYPGLGSFQGLLGWTQENQWEASMAAADAKMDAQYAEYASRTIDDLAGDPAAKRMGRRLYNNNCSVCHGVGGSGANGFPNLADNDWLYGGHPEAILATLNGGRQGVMPAWGAVLGDEGVVNVTEYVLSLSDEPHNAAQAAAGGEQFAMFCASCHMPDGSGMQALGAPNLTDNIWLYRQADLTLAENIRATLRQGRNGIMPSQSDKLRPEKIHLIAAYVYGLSQTGAP</sequence>
<keyword evidence="8 19" id="KW-0679">Respiratory chain</keyword>
<keyword evidence="25" id="KW-1185">Reference proteome</keyword>
<dbReference type="PANTHER" id="PTHR33751">
    <property type="entry name" value="CBB3-TYPE CYTOCHROME C OXIDASE SUBUNIT FIXP"/>
    <property type="match status" value="1"/>
</dbReference>
<dbReference type="AlphaFoldDB" id="A0A4Y8UIM2"/>
<comment type="subunit">
    <text evidence="19">Component of the cbb3-type cytochrome c oxidase.</text>
</comment>
<dbReference type="GO" id="GO:0016491">
    <property type="term" value="F:oxidoreductase activity"/>
    <property type="evidence" value="ECO:0007669"/>
    <property type="project" value="UniProtKB-KW"/>
</dbReference>
<dbReference type="GO" id="GO:0005886">
    <property type="term" value="C:plasma membrane"/>
    <property type="evidence" value="ECO:0007669"/>
    <property type="project" value="UniProtKB-SubCell"/>
</dbReference>
<evidence type="ECO:0000256" key="7">
    <source>
        <dbReference type="ARBA" id="ARBA00022617"/>
    </source>
</evidence>
<dbReference type="InterPro" id="IPR032858">
    <property type="entry name" value="CcoP_N"/>
</dbReference>
<evidence type="ECO:0000256" key="16">
    <source>
        <dbReference type="ARBA" id="ARBA00023004"/>
    </source>
</evidence>
<evidence type="ECO:0000256" key="10">
    <source>
        <dbReference type="ARBA" id="ARBA00022723"/>
    </source>
</evidence>
<comment type="cofactor">
    <cofactor evidence="19 21">
        <name>heme c</name>
        <dbReference type="ChEBI" id="CHEBI:61717"/>
    </cofactor>
    <text evidence="19 21">Binds 2 heme C groups per subunit.</text>
</comment>